<dbReference type="Gene3D" id="2.60.120.10">
    <property type="entry name" value="Jelly Rolls"/>
    <property type="match status" value="1"/>
</dbReference>
<keyword evidence="3" id="KW-1185">Reference proteome</keyword>
<dbReference type="EMBL" id="JBHZOL010000099">
    <property type="protein sequence ID" value="MFE4108110.1"/>
    <property type="molecule type" value="Genomic_DNA"/>
</dbReference>
<evidence type="ECO:0000313" key="2">
    <source>
        <dbReference type="EMBL" id="MFE4108110.1"/>
    </source>
</evidence>
<dbReference type="InterPro" id="IPR013096">
    <property type="entry name" value="Cupin_2"/>
</dbReference>
<dbReference type="InterPro" id="IPR011051">
    <property type="entry name" value="RmlC_Cupin_sf"/>
</dbReference>
<accession>A0ABW6IIV9</accession>
<dbReference type="InterPro" id="IPR014710">
    <property type="entry name" value="RmlC-like_jellyroll"/>
</dbReference>
<reference evidence="2 3" key="1">
    <citation type="submission" date="2024-10" db="EMBL/GenBank/DDBJ databases">
        <authorList>
            <person name="Ratan Roy A."/>
            <person name="Morales Sandoval P.H."/>
            <person name="De Los Santos Villalobos S."/>
            <person name="Chakraborty S."/>
            <person name="Mukherjee J."/>
        </authorList>
    </citation>
    <scope>NUCLEOTIDE SEQUENCE [LARGE SCALE GENOMIC DNA]</scope>
    <source>
        <strain evidence="2 3">S1</strain>
    </source>
</reference>
<dbReference type="Proteomes" id="UP001600165">
    <property type="component" value="Unassembled WGS sequence"/>
</dbReference>
<name>A0ABW6IIV9_9CYAN</name>
<gene>
    <name evidence="2" type="ORF">ACFVKH_17645</name>
</gene>
<sequence>MNNLFQLAGSLPEAECFEPLARGEKVLIERIVSSGQQTPAGQWYDQPQAEWVVLLQGQAVVTYEDGDRYTLNPGDYLLIPAHCRHRVDYTSQQPPCIWLAIHADLCLAQ</sequence>
<protein>
    <submittedName>
        <fullName evidence="2">Cupin domain-containing protein</fullName>
    </submittedName>
</protein>
<proteinExistence type="predicted"/>
<comment type="caution">
    <text evidence="2">The sequence shown here is derived from an EMBL/GenBank/DDBJ whole genome shotgun (WGS) entry which is preliminary data.</text>
</comment>
<feature type="domain" description="Cupin type-2" evidence="1">
    <location>
        <begin position="42"/>
        <end position="101"/>
    </location>
</feature>
<dbReference type="CDD" id="cd06981">
    <property type="entry name" value="cupin_reut_a1446"/>
    <property type="match status" value="1"/>
</dbReference>
<dbReference type="RefSeq" id="WP_377967507.1">
    <property type="nucleotide sequence ID" value="NZ_JBHZOL010000099.1"/>
</dbReference>
<evidence type="ECO:0000259" key="1">
    <source>
        <dbReference type="Pfam" id="PF07883"/>
    </source>
</evidence>
<dbReference type="Pfam" id="PF07883">
    <property type="entry name" value="Cupin_2"/>
    <property type="match status" value="1"/>
</dbReference>
<dbReference type="SUPFAM" id="SSF51182">
    <property type="entry name" value="RmlC-like cupins"/>
    <property type="match status" value="1"/>
</dbReference>
<evidence type="ECO:0000313" key="3">
    <source>
        <dbReference type="Proteomes" id="UP001600165"/>
    </source>
</evidence>
<organism evidence="2 3">
    <name type="scientific">Almyronema epifaneia S1</name>
    <dbReference type="NCBI Taxonomy" id="2991925"/>
    <lineage>
        <taxon>Bacteria</taxon>
        <taxon>Bacillati</taxon>
        <taxon>Cyanobacteriota</taxon>
        <taxon>Cyanophyceae</taxon>
        <taxon>Nodosilineales</taxon>
        <taxon>Nodosilineaceae</taxon>
        <taxon>Almyronema</taxon>
        <taxon>Almyronema epifaneia</taxon>
    </lineage>
</organism>